<proteinExistence type="inferred from homology"/>
<evidence type="ECO:0000259" key="4">
    <source>
        <dbReference type="Pfam" id="PF02872"/>
    </source>
</evidence>
<dbReference type="PANTHER" id="PTHR11575:SF24">
    <property type="entry name" value="5'-NUCLEOTIDASE"/>
    <property type="match status" value="1"/>
</dbReference>
<dbReference type="InterPro" id="IPR004843">
    <property type="entry name" value="Calcineurin-like_PHP"/>
</dbReference>
<keyword evidence="1" id="KW-0732">Signal</keyword>
<evidence type="ECO:0000256" key="2">
    <source>
        <dbReference type="RuleBase" id="RU362119"/>
    </source>
</evidence>
<dbReference type="PRINTS" id="PR01607">
    <property type="entry name" value="APYRASEFAMLY"/>
</dbReference>
<keyword evidence="2" id="KW-0378">Hydrolase</keyword>
<evidence type="ECO:0000313" key="5">
    <source>
        <dbReference type="EMBL" id="MDT7831627.1"/>
    </source>
</evidence>
<dbReference type="InterPro" id="IPR008334">
    <property type="entry name" value="5'-Nucleotdase_C"/>
</dbReference>
<gene>
    <name evidence="5" type="ORF">RQM59_04505</name>
</gene>
<sequence>MKPIKQFLAFLSIVLLISCRQDDGKIEFTFLQVNDVYEIAPIQGGKYGGMARLETIHQELIEDNKNTFVMMAGDFLNPSLLGTIKYEGDRIRGRQMVEVMNAMDFELAAFGNHEFDLSKNDLQKRINESSFHWIGANVALNNDGVIAPFYKEENNIKNTISKTHTISIKDSDGTTIKIGFISVCIPSNPRSYVSYSDMFSAAKASYESLKDSVDVVFGLTHVNIHQDKRIAEMLPNIPLIMGGHEHTNMKHQVGNTIIAKADANAKSAYIHKITFNKETNKATVTSTLKEINAAIKSEERVGGIVEKWQKILNTKIKEIVANPNEVIYEAKVPLDGRDTPIRSKQTNLGELVTEAMAFAFDNKVDGALVNGGSIRIDDELIGEVTSTDIFRVLPFGGSVYKIEIKGFLLEEVLNFGKQAKGKGPYLQRFNINEKENNWFINEQKLNPRKTYTLAVSDYLLKGFDIPVLTEKAKGVISVYKPTPSEVGYDIRKAVILYLKTLK</sequence>
<dbReference type="EMBL" id="JAVTTO010000002">
    <property type="protein sequence ID" value="MDT7831627.1"/>
    <property type="molecule type" value="Genomic_DNA"/>
</dbReference>
<dbReference type="SUPFAM" id="SSF56300">
    <property type="entry name" value="Metallo-dependent phosphatases"/>
    <property type="match status" value="1"/>
</dbReference>
<evidence type="ECO:0000259" key="3">
    <source>
        <dbReference type="Pfam" id="PF00149"/>
    </source>
</evidence>
<dbReference type="SUPFAM" id="SSF55816">
    <property type="entry name" value="5'-nucleotidase (syn. UDP-sugar hydrolase), C-terminal domain"/>
    <property type="match status" value="1"/>
</dbReference>
<dbReference type="Gene3D" id="3.90.780.10">
    <property type="entry name" value="5'-Nucleotidase, C-terminal domain"/>
    <property type="match status" value="1"/>
</dbReference>
<evidence type="ECO:0000256" key="1">
    <source>
        <dbReference type="ARBA" id="ARBA00022729"/>
    </source>
</evidence>
<keyword evidence="2" id="KW-0547">Nucleotide-binding</keyword>
<dbReference type="Pfam" id="PF02872">
    <property type="entry name" value="5_nucleotid_C"/>
    <property type="match status" value="1"/>
</dbReference>
<evidence type="ECO:0000313" key="6">
    <source>
        <dbReference type="Proteomes" id="UP001257277"/>
    </source>
</evidence>
<dbReference type="PANTHER" id="PTHR11575">
    <property type="entry name" value="5'-NUCLEOTIDASE-RELATED"/>
    <property type="match status" value="1"/>
</dbReference>
<accession>A0ABU3LEX4</accession>
<feature type="domain" description="Calcineurin-like phosphoesterase" evidence="3">
    <location>
        <begin position="29"/>
        <end position="247"/>
    </location>
</feature>
<dbReference type="InterPro" id="IPR006179">
    <property type="entry name" value="5_nucleotidase/apyrase"/>
</dbReference>
<dbReference type="PROSITE" id="PS51257">
    <property type="entry name" value="PROKAR_LIPOPROTEIN"/>
    <property type="match status" value="1"/>
</dbReference>
<protein>
    <submittedName>
        <fullName evidence="5">Bifunctional metallophosphatase/5'-nucleotidase</fullName>
    </submittedName>
</protein>
<keyword evidence="6" id="KW-1185">Reference proteome</keyword>
<dbReference type="Gene3D" id="3.60.21.10">
    <property type="match status" value="1"/>
</dbReference>
<comment type="similarity">
    <text evidence="2">Belongs to the 5'-nucleotidase family.</text>
</comment>
<reference evidence="5 6" key="1">
    <citation type="submission" date="2023-09" db="EMBL/GenBank/DDBJ databases">
        <title>Novel taxa isolated from Blanes Bay.</title>
        <authorList>
            <person name="Rey-Velasco X."/>
            <person name="Lucena T."/>
        </authorList>
    </citation>
    <scope>NUCLEOTIDE SEQUENCE [LARGE SCALE GENOMIC DNA]</scope>
    <source>
        <strain evidence="5 6">S356</strain>
    </source>
</reference>
<feature type="domain" description="5'-Nucleotidase C-terminal" evidence="4">
    <location>
        <begin position="326"/>
        <end position="464"/>
    </location>
</feature>
<organism evidence="5 6">
    <name type="scientific">Asprobacillus argus</name>
    <dbReference type="NCBI Taxonomy" id="3076534"/>
    <lineage>
        <taxon>Bacteria</taxon>
        <taxon>Pseudomonadati</taxon>
        <taxon>Bacteroidota</taxon>
        <taxon>Flavobacteriia</taxon>
        <taxon>Flavobacteriales</taxon>
        <taxon>Flavobacteriaceae</taxon>
        <taxon>Asprobacillus</taxon>
    </lineage>
</organism>
<dbReference type="RefSeq" id="WP_349240886.1">
    <property type="nucleotide sequence ID" value="NZ_JAVTTO010000002.1"/>
</dbReference>
<dbReference type="Proteomes" id="UP001257277">
    <property type="component" value="Unassembled WGS sequence"/>
</dbReference>
<comment type="caution">
    <text evidence="5">The sequence shown here is derived from an EMBL/GenBank/DDBJ whole genome shotgun (WGS) entry which is preliminary data.</text>
</comment>
<dbReference type="Pfam" id="PF00149">
    <property type="entry name" value="Metallophos"/>
    <property type="match status" value="1"/>
</dbReference>
<name>A0ABU3LEX4_9FLAO</name>
<dbReference type="InterPro" id="IPR036907">
    <property type="entry name" value="5'-Nucleotdase_C_sf"/>
</dbReference>
<dbReference type="InterPro" id="IPR029052">
    <property type="entry name" value="Metallo-depent_PP-like"/>
</dbReference>